<dbReference type="PANTHER" id="PTHR31659:SF0">
    <property type="entry name" value="EMB|CAB61945.1"/>
    <property type="match status" value="1"/>
</dbReference>
<dbReference type="Proteomes" id="UP000501690">
    <property type="component" value="Linkage Group LG1"/>
</dbReference>
<accession>A0A4D6KJA5</accession>
<sequence length="582" mass="64862">MTTKTHRFTTCHRHPSTPVTGFCASCLRERLAGIDSSSSLPDLRRTKSFSDRTAGAVSSSAAPEPRRRSCEVRLPPPGGSLSDLFNRDYKSKKPTNRHAEIRSGSAGVEIGESERGDAVRVSGDEDGEGKTMKEFIDLELRSRKGAGRDFKDIAASFRGAASEFSKRLMKWKRKLNPKRNHRHSDVAGADVCSVEKLGFKSLRETQSEVGEYGFALGRRSCDTDPRLSIDDSRFSFEAPRASWDGYLIGKAYPRVSPMVRVGDKVLVEEEEEGDVSLENGEECCPGGSAQTKHYYSDWHRRRRRVSPMVRVGDKVLVEEEEEGDVSLENGEECCPGGSAQTKHYYSDWHRRRRSFDRSNSRRKSIMGDVDELRVISNAKVSPATTELFYGAKVLITENGLRDVNLKSSDSVMGSGSKVDACDVAIEDGQQGLNKFHKWGRLWSKLGLLQRRREDMLGEGDYGGGDAVNKPLAESWQKLRRVVNGQASESVSQKLIRSYSVSCRDPCRTSGLVNGFGGSETKGHVLNGRQKFMLQKNRSVRYSPSNVDSGLLRFYLTPLKSYRRSRSAKGSLKNSNSTARSFF</sequence>
<proteinExistence type="predicted"/>
<feature type="region of interest" description="Disordered" evidence="1">
    <location>
        <begin position="37"/>
        <end position="100"/>
    </location>
</feature>
<feature type="compositionally biased region" description="Basic and acidic residues" evidence="1">
    <location>
        <begin position="85"/>
        <end position="100"/>
    </location>
</feature>
<dbReference type="Pfam" id="PF05340">
    <property type="entry name" value="DUF740"/>
    <property type="match status" value="3"/>
</dbReference>
<protein>
    <submittedName>
        <fullName evidence="2">Uncharacterized protein family UPF0503</fullName>
    </submittedName>
</protein>
<keyword evidence="3" id="KW-1185">Reference proteome</keyword>
<gene>
    <name evidence="2" type="ORF">DEO72_LG1g1645</name>
</gene>
<dbReference type="PANTHER" id="PTHR31659">
    <property type="entry name" value="PROTEIN: UPF0503-LIKE PROTEIN, PUTATIVE (DUF740)-RELATED"/>
    <property type="match status" value="1"/>
</dbReference>
<evidence type="ECO:0000256" key="1">
    <source>
        <dbReference type="SAM" id="MobiDB-lite"/>
    </source>
</evidence>
<dbReference type="EMBL" id="CP039345">
    <property type="protein sequence ID" value="QCD78016.1"/>
    <property type="molecule type" value="Genomic_DNA"/>
</dbReference>
<evidence type="ECO:0000313" key="2">
    <source>
        <dbReference type="EMBL" id="QCD78016.1"/>
    </source>
</evidence>
<evidence type="ECO:0000313" key="3">
    <source>
        <dbReference type="Proteomes" id="UP000501690"/>
    </source>
</evidence>
<dbReference type="AlphaFoldDB" id="A0A4D6KJA5"/>
<dbReference type="InterPro" id="IPR008004">
    <property type="entry name" value="OCTOPUS-like"/>
</dbReference>
<organism evidence="2 3">
    <name type="scientific">Vigna unguiculata</name>
    <name type="common">Cowpea</name>
    <dbReference type="NCBI Taxonomy" id="3917"/>
    <lineage>
        <taxon>Eukaryota</taxon>
        <taxon>Viridiplantae</taxon>
        <taxon>Streptophyta</taxon>
        <taxon>Embryophyta</taxon>
        <taxon>Tracheophyta</taxon>
        <taxon>Spermatophyta</taxon>
        <taxon>Magnoliopsida</taxon>
        <taxon>eudicotyledons</taxon>
        <taxon>Gunneridae</taxon>
        <taxon>Pentapetalae</taxon>
        <taxon>rosids</taxon>
        <taxon>fabids</taxon>
        <taxon>Fabales</taxon>
        <taxon>Fabaceae</taxon>
        <taxon>Papilionoideae</taxon>
        <taxon>50 kb inversion clade</taxon>
        <taxon>NPAAA clade</taxon>
        <taxon>indigoferoid/millettioid clade</taxon>
        <taxon>Phaseoleae</taxon>
        <taxon>Vigna</taxon>
    </lineage>
</organism>
<reference evidence="2 3" key="1">
    <citation type="submission" date="2019-04" db="EMBL/GenBank/DDBJ databases">
        <title>An improved genome assembly and genetic linkage map for asparagus bean, Vigna unguiculata ssp. sesquipedialis.</title>
        <authorList>
            <person name="Xia Q."/>
            <person name="Zhang R."/>
            <person name="Dong Y."/>
        </authorList>
    </citation>
    <scope>NUCLEOTIDE SEQUENCE [LARGE SCALE GENOMIC DNA]</scope>
    <source>
        <tissue evidence="2">Leaf</tissue>
    </source>
</reference>
<name>A0A4D6KJA5_VIGUN</name>